<name>A0A8J6HFI5_TENMO</name>
<comment type="caution">
    <text evidence="4">The sequence shown here is derived from an EMBL/GenBank/DDBJ whole genome shotgun (WGS) entry which is preliminary data.</text>
</comment>
<dbReference type="InterPro" id="IPR036179">
    <property type="entry name" value="Ig-like_dom_sf"/>
</dbReference>
<dbReference type="PANTHER" id="PTHR23278">
    <property type="entry name" value="SIDESTEP PROTEIN"/>
    <property type="match status" value="1"/>
</dbReference>
<evidence type="ECO:0000256" key="2">
    <source>
        <dbReference type="SAM" id="SignalP"/>
    </source>
</evidence>
<dbReference type="InterPro" id="IPR007110">
    <property type="entry name" value="Ig-like_dom"/>
</dbReference>
<dbReference type="InterPro" id="IPR013783">
    <property type="entry name" value="Ig-like_fold"/>
</dbReference>
<organism evidence="4 5">
    <name type="scientific">Tenebrio molitor</name>
    <name type="common">Yellow mealworm beetle</name>
    <dbReference type="NCBI Taxonomy" id="7067"/>
    <lineage>
        <taxon>Eukaryota</taxon>
        <taxon>Metazoa</taxon>
        <taxon>Ecdysozoa</taxon>
        <taxon>Arthropoda</taxon>
        <taxon>Hexapoda</taxon>
        <taxon>Insecta</taxon>
        <taxon>Pterygota</taxon>
        <taxon>Neoptera</taxon>
        <taxon>Endopterygota</taxon>
        <taxon>Coleoptera</taxon>
        <taxon>Polyphaga</taxon>
        <taxon>Cucujiformia</taxon>
        <taxon>Tenebrionidae</taxon>
        <taxon>Tenebrio</taxon>
    </lineage>
</organism>
<feature type="chain" id="PRO_5035167071" description="Ig-like domain-containing protein" evidence="2">
    <location>
        <begin position="21"/>
        <end position="255"/>
    </location>
</feature>
<keyword evidence="2" id="KW-0732">Signal</keyword>
<dbReference type="InterPro" id="IPR013106">
    <property type="entry name" value="Ig_V-set"/>
</dbReference>
<dbReference type="SUPFAM" id="SSF48726">
    <property type="entry name" value="Immunoglobulin"/>
    <property type="match status" value="1"/>
</dbReference>
<evidence type="ECO:0000313" key="4">
    <source>
        <dbReference type="EMBL" id="KAH0813706.1"/>
    </source>
</evidence>
<dbReference type="EMBL" id="JABDTM020025021">
    <property type="protein sequence ID" value="KAH0813706.1"/>
    <property type="molecule type" value="Genomic_DNA"/>
</dbReference>
<dbReference type="PROSITE" id="PS50835">
    <property type="entry name" value="IG_LIKE"/>
    <property type="match status" value="1"/>
</dbReference>
<dbReference type="Gene3D" id="2.60.40.10">
    <property type="entry name" value="Immunoglobulins"/>
    <property type="match status" value="1"/>
</dbReference>
<feature type="compositionally biased region" description="Polar residues" evidence="1">
    <location>
        <begin position="199"/>
        <end position="213"/>
    </location>
</feature>
<sequence>MSSAGFLVLVLVLLVTCSEAEPATEFAEASDGGTASLPCSLAPTHPPDKVTVVLWYRGVQESPIYKYDLRGSRPQHWADASLDNRYFLRVLDDERAVMSISPTKLTDEEIFHCRVDFNKSPTRITHVNLTIVGEFDGSQFIDFIKHSGARIRVAVGLRRRVSSADMNTANGFSRGKRAIIYCEEETFRGKSFANRYPPSDSSQGLNDPTNSAQVKERQDSDYDSAFLRTREWREMSGDTGKKATTHEGVDYTQMS</sequence>
<dbReference type="AlphaFoldDB" id="A0A8J6HFI5"/>
<reference evidence="4" key="1">
    <citation type="journal article" date="2020" name="J Insects Food Feed">
        <title>The yellow mealworm (Tenebrio molitor) genome: a resource for the emerging insects as food and feed industry.</title>
        <authorList>
            <person name="Eriksson T."/>
            <person name="Andere A."/>
            <person name="Kelstrup H."/>
            <person name="Emery V."/>
            <person name="Picard C."/>
        </authorList>
    </citation>
    <scope>NUCLEOTIDE SEQUENCE</scope>
    <source>
        <strain evidence="4">Stoneville</strain>
        <tissue evidence="4">Whole head</tissue>
    </source>
</reference>
<evidence type="ECO:0000256" key="1">
    <source>
        <dbReference type="SAM" id="MobiDB-lite"/>
    </source>
</evidence>
<feature type="domain" description="Ig-like" evidence="3">
    <location>
        <begin position="22"/>
        <end position="130"/>
    </location>
</feature>
<evidence type="ECO:0000259" key="3">
    <source>
        <dbReference type="PROSITE" id="PS50835"/>
    </source>
</evidence>
<dbReference type="PANTHER" id="PTHR23278:SF19">
    <property type="entry name" value="OBSCURIN"/>
    <property type="match status" value="1"/>
</dbReference>
<reference evidence="4" key="2">
    <citation type="submission" date="2021-08" db="EMBL/GenBank/DDBJ databases">
        <authorList>
            <person name="Eriksson T."/>
        </authorList>
    </citation>
    <scope>NUCLEOTIDE SEQUENCE</scope>
    <source>
        <strain evidence="4">Stoneville</strain>
        <tissue evidence="4">Whole head</tissue>
    </source>
</reference>
<keyword evidence="5" id="KW-1185">Reference proteome</keyword>
<accession>A0A8J6HFI5</accession>
<feature type="compositionally biased region" description="Basic and acidic residues" evidence="1">
    <location>
        <begin position="228"/>
        <end position="249"/>
    </location>
</feature>
<feature type="region of interest" description="Disordered" evidence="1">
    <location>
        <begin position="192"/>
        <end position="255"/>
    </location>
</feature>
<feature type="signal peptide" evidence="2">
    <location>
        <begin position="1"/>
        <end position="20"/>
    </location>
</feature>
<evidence type="ECO:0000313" key="5">
    <source>
        <dbReference type="Proteomes" id="UP000719412"/>
    </source>
</evidence>
<dbReference type="Proteomes" id="UP000719412">
    <property type="component" value="Unassembled WGS sequence"/>
</dbReference>
<protein>
    <recommendedName>
        <fullName evidence="3">Ig-like domain-containing protein</fullName>
    </recommendedName>
</protein>
<dbReference type="Pfam" id="PF07686">
    <property type="entry name" value="V-set"/>
    <property type="match status" value="1"/>
</dbReference>
<proteinExistence type="predicted"/>
<gene>
    <name evidence="4" type="ORF">GEV33_009086</name>
</gene>